<dbReference type="AlphaFoldDB" id="A0A818A6L2"/>
<dbReference type="EMBL" id="CAJNYT010001277">
    <property type="protein sequence ID" value="CAF3402128.1"/>
    <property type="molecule type" value="Genomic_DNA"/>
</dbReference>
<dbReference type="Proteomes" id="UP000663872">
    <property type="component" value="Unassembled WGS sequence"/>
</dbReference>
<evidence type="ECO:0000313" key="1">
    <source>
        <dbReference type="EMBL" id="CAF3402128.1"/>
    </source>
</evidence>
<organism evidence="1 2">
    <name type="scientific">Rotaria socialis</name>
    <dbReference type="NCBI Taxonomy" id="392032"/>
    <lineage>
        <taxon>Eukaryota</taxon>
        <taxon>Metazoa</taxon>
        <taxon>Spiralia</taxon>
        <taxon>Gnathifera</taxon>
        <taxon>Rotifera</taxon>
        <taxon>Eurotatoria</taxon>
        <taxon>Bdelloidea</taxon>
        <taxon>Philodinida</taxon>
        <taxon>Philodinidae</taxon>
        <taxon>Rotaria</taxon>
    </lineage>
</organism>
<protein>
    <submittedName>
        <fullName evidence="1">Uncharacterized protein</fullName>
    </submittedName>
</protein>
<gene>
    <name evidence="1" type="ORF">GRG538_LOCUS10108</name>
</gene>
<feature type="non-terminal residue" evidence="1">
    <location>
        <position position="1"/>
    </location>
</feature>
<reference evidence="1" key="1">
    <citation type="submission" date="2021-02" db="EMBL/GenBank/DDBJ databases">
        <authorList>
            <person name="Nowell W R."/>
        </authorList>
    </citation>
    <scope>NUCLEOTIDE SEQUENCE</scope>
</reference>
<comment type="caution">
    <text evidence="1">The sequence shown here is derived from an EMBL/GenBank/DDBJ whole genome shotgun (WGS) entry which is preliminary data.</text>
</comment>
<accession>A0A818A6L2</accession>
<evidence type="ECO:0000313" key="2">
    <source>
        <dbReference type="Proteomes" id="UP000663872"/>
    </source>
</evidence>
<proteinExistence type="predicted"/>
<name>A0A818A6L2_9BILA</name>
<sequence length="174" mass="18507">RILSIATINEMNFITKQLEKKLGVDLNGDGIIGSGYGSGGSLIGKVEEATHIDLNNDGRIGRGPAPFPNYPPAYNSYGGPPHPPNFQSGNQGMINELEKATNIDLNHDGRIGGGPAPFPNYPPAYNSYGGPPNFQSGNQGMINELEKATNIDLNHDGRIGGGPALFSNYNSYSY</sequence>